<reference evidence="1" key="1">
    <citation type="submission" date="2021-04" db="EMBL/GenBank/DDBJ databases">
        <title>Luteolibacter sp. 32A isolated from the skin of an Anderson's salamander (Ambystoma andersonii).</title>
        <authorList>
            <person name="Spergser J."/>
            <person name="Busse H.-J."/>
        </authorList>
    </citation>
    <scope>NUCLEOTIDE SEQUENCE</scope>
    <source>
        <strain evidence="1">32A</strain>
    </source>
</reference>
<protein>
    <submittedName>
        <fullName evidence="1">Uncharacterized protein</fullName>
    </submittedName>
</protein>
<evidence type="ECO:0000313" key="1">
    <source>
        <dbReference type="EMBL" id="QUE49441.1"/>
    </source>
</evidence>
<dbReference type="RefSeq" id="WP_211629515.1">
    <property type="nucleotide sequence ID" value="NZ_CP073100.1"/>
</dbReference>
<gene>
    <name evidence="1" type="ORF">KBB96_11210</name>
</gene>
<sequence length="99" mass="11233">METVVHLPESEDPCTIRDVLDALRKQKLEPRHDAKNWGDWIHLEGCRTVISIESMRGLTRAATIEHAEDDSPDPTPAILKAFGKLGWYGMDEDGEYQLD</sequence>
<accession>A0A975IXL2</accession>
<dbReference type="KEGG" id="lamb:KBB96_11210"/>
<evidence type="ECO:0000313" key="2">
    <source>
        <dbReference type="Proteomes" id="UP000676169"/>
    </source>
</evidence>
<dbReference type="Proteomes" id="UP000676169">
    <property type="component" value="Chromosome"/>
</dbReference>
<organism evidence="1 2">
    <name type="scientific">Luteolibacter ambystomatis</name>
    <dbReference type="NCBI Taxonomy" id="2824561"/>
    <lineage>
        <taxon>Bacteria</taxon>
        <taxon>Pseudomonadati</taxon>
        <taxon>Verrucomicrobiota</taxon>
        <taxon>Verrucomicrobiia</taxon>
        <taxon>Verrucomicrobiales</taxon>
        <taxon>Verrucomicrobiaceae</taxon>
        <taxon>Luteolibacter</taxon>
    </lineage>
</organism>
<dbReference type="AlphaFoldDB" id="A0A975IXL2"/>
<keyword evidence="2" id="KW-1185">Reference proteome</keyword>
<name>A0A975IXL2_9BACT</name>
<dbReference type="EMBL" id="CP073100">
    <property type="protein sequence ID" value="QUE49441.1"/>
    <property type="molecule type" value="Genomic_DNA"/>
</dbReference>
<proteinExistence type="predicted"/>